<reference evidence="3" key="1">
    <citation type="submission" date="2018-07" db="EMBL/GenBank/DDBJ databases">
        <title>Complete Genome Sequence of Spiroplasma phoeniceum.</title>
        <authorList>
            <person name="Davis R.E."/>
            <person name="Shao J.Y."/>
            <person name="Zhao Y."/>
            <person name="Silver A."/>
            <person name="Stump z."/>
            <person name="Gasparich G."/>
        </authorList>
    </citation>
    <scope>NUCLEOTIDE SEQUENCE [LARGE SCALE GENOMIC DNA]</scope>
    <source>
        <strain evidence="3">P40</strain>
    </source>
</reference>
<protein>
    <submittedName>
        <fullName evidence="2">Transposase (IS3 family), putative</fullName>
    </submittedName>
</protein>
<sequence length="272" mass="32234">MNKQNTFQLLYLCETIGITRSNYYRYLQAKTSLIKADEGIITLIQNEKLNNKFLNSHGIRRWKIYLFKKFNLVINKKRLQRIFKEHRIIPFYWKNRSRHIKKSLSQTNKNNLLKCKFNQLKPNQVLRTDVAVIKNNHTEKSNLISFIDLATRKVIAYTMSDSMTTSVLIKTLLKSIATVSNKKDLKKLIIHSDQDSIYTATEYIEFCRKYKFKISYSAINTPADNAVQESFQARLKCETFYNNYNTQNKIKYIIIIKKYIEFYNTTTVSLNK</sequence>
<dbReference type="SUPFAM" id="SSF53098">
    <property type="entry name" value="Ribonuclease H-like"/>
    <property type="match status" value="1"/>
</dbReference>
<evidence type="ECO:0000313" key="3">
    <source>
        <dbReference type="Proteomes" id="UP000253689"/>
    </source>
</evidence>
<dbReference type="RefSeq" id="WP_114565041.1">
    <property type="nucleotide sequence ID" value="NZ_CP031088.1"/>
</dbReference>
<dbReference type="InterPro" id="IPR012337">
    <property type="entry name" value="RNaseH-like_sf"/>
</dbReference>
<feature type="domain" description="Integrase catalytic" evidence="1">
    <location>
        <begin position="118"/>
        <end position="272"/>
    </location>
</feature>
<keyword evidence="3" id="KW-1185">Reference proteome</keyword>
<dbReference type="Gene3D" id="3.30.420.10">
    <property type="entry name" value="Ribonuclease H-like superfamily/Ribonuclease H"/>
    <property type="match status" value="1"/>
</dbReference>
<evidence type="ECO:0000313" key="2">
    <source>
        <dbReference type="EMBL" id="AXF96426.1"/>
    </source>
</evidence>
<dbReference type="InterPro" id="IPR050900">
    <property type="entry name" value="Transposase_IS3/IS150/IS904"/>
</dbReference>
<accession>A0A345DQD5</accession>
<dbReference type="KEGG" id="sphh:SDAV_001459"/>
<dbReference type="PROSITE" id="PS50994">
    <property type="entry name" value="INTEGRASE"/>
    <property type="match status" value="1"/>
</dbReference>
<dbReference type="EMBL" id="CP031088">
    <property type="protein sequence ID" value="AXF96426.1"/>
    <property type="molecule type" value="Genomic_DNA"/>
</dbReference>
<evidence type="ECO:0000259" key="1">
    <source>
        <dbReference type="PROSITE" id="PS50994"/>
    </source>
</evidence>
<dbReference type="AlphaFoldDB" id="A0A345DQD5"/>
<gene>
    <name evidence="2" type="ORF">SDAV_001459</name>
</gene>
<name>A0A345DQD5_9MOLU</name>
<dbReference type="InterPro" id="IPR001584">
    <property type="entry name" value="Integrase_cat-core"/>
</dbReference>
<dbReference type="PANTHER" id="PTHR46889">
    <property type="entry name" value="TRANSPOSASE INSF FOR INSERTION SEQUENCE IS3B-RELATED"/>
    <property type="match status" value="1"/>
</dbReference>
<dbReference type="GO" id="GO:0015074">
    <property type="term" value="P:DNA integration"/>
    <property type="evidence" value="ECO:0007669"/>
    <property type="project" value="InterPro"/>
</dbReference>
<proteinExistence type="predicted"/>
<dbReference type="InterPro" id="IPR036397">
    <property type="entry name" value="RNaseH_sf"/>
</dbReference>
<dbReference type="GO" id="GO:0003676">
    <property type="term" value="F:nucleic acid binding"/>
    <property type="evidence" value="ECO:0007669"/>
    <property type="project" value="InterPro"/>
</dbReference>
<dbReference type="Proteomes" id="UP000253689">
    <property type="component" value="Chromosome"/>
</dbReference>
<organism evidence="2 3">
    <name type="scientific">Spiroplasma phoeniceum P40</name>
    <dbReference type="NCBI Taxonomy" id="1276259"/>
    <lineage>
        <taxon>Bacteria</taxon>
        <taxon>Bacillati</taxon>
        <taxon>Mycoplasmatota</taxon>
        <taxon>Mollicutes</taxon>
        <taxon>Entomoplasmatales</taxon>
        <taxon>Spiroplasmataceae</taxon>
        <taxon>Spiroplasma</taxon>
    </lineage>
</organism>
<dbReference type="PANTHER" id="PTHR46889:SF5">
    <property type="entry name" value="INTEGRASE PROTEIN"/>
    <property type="match status" value="1"/>
</dbReference>
<dbReference type="Pfam" id="PF00665">
    <property type="entry name" value="rve"/>
    <property type="match status" value="1"/>
</dbReference>